<evidence type="ECO:0000256" key="3">
    <source>
        <dbReference type="ARBA" id="ARBA00022741"/>
    </source>
</evidence>
<evidence type="ECO:0000256" key="10">
    <source>
        <dbReference type="ARBA" id="ARBA00061104"/>
    </source>
</evidence>
<dbReference type="InterPro" id="IPR041471">
    <property type="entry name" value="UvrB_inter"/>
</dbReference>
<keyword evidence="2 13" id="KW-0963">Cytoplasm</keyword>
<dbReference type="SUPFAM" id="SSF141259">
    <property type="entry name" value="CarD-like"/>
    <property type="match status" value="1"/>
</dbReference>
<dbReference type="SUPFAM" id="SSF143517">
    <property type="entry name" value="TRCF domain-like"/>
    <property type="match status" value="1"/>
</dbReference>
<evidence type="ECO:0000256" key="6">
    <source>
        <dbReference type="ARBA" id="ARBA00022806"/>
    </source>
</evidence>
<dbReference type="GO" id="GO:0005737">
    <property type="term" value="C:cytoplasm"/>
    <property type="evidence" value="ECO:0007669"/>
    <property type="project" value="UniProtKB-SubCell"/>
</dbReference>
<dbReference type="RefSeq" id="WP_194075727.1">
    <property type="nucleotide sequence ID" value="NZ_CP061839.1"/>
</dbReference>
<dbReference type="SMART" id="SM00490">
    <property type="entry name" value="HELICc"/>
    <property type="match status" value="1"/>
</dbReference>
<dbReference type="Pfam" id="PF02559">
    <property type="entry name" value="CarD_TRCF_RID"/>
    <property type="match status" value="1"/>
</dbReference>
<evidence type="ECO:0000256" key="12">
    <source>
        <dbReference type="ARBA" id="ARBA00070128"/>
    </source>
</evidence>
<dbReference type="SUPFAM" id="SSF52540">
    <property type="entry name" value="P-loop containing nucleoside triphosphate hydrolases"/>
    <property type="match status" value="4"/>
</dbReference>
<dbReference type="GO" id="GO:0016787">
    <property type="term" value="F:hydrolase activity"/>
    <property type="evidence" value="ECO:0007669"/>
    <property type="project" value="UniProtKB-KW"/>
</dbReference>
<dbReference type="EMBL" id="CP061839">
    <property type="protein sequence ID" value="QOW60139.1"/>
    <property type="molecule type" value="Genomic_DNA"/>
</dbReference>
<feature type="transmembrane region" description="Helical" evidence="14">
    <location>
        <begin position="29"/>
        <end position="52"/>
    </location>
</feature>
<dbReference type="InterPro" id="IPR036101">
    <property type="entry name" value="CarD-like/TRCF_RID_sf"/>
</dbReference>
<evidence type="ECO:0000256" key="5">
    <source>
        <dbReference type="ARBA" id="ARBA00022801"/>
    </source>
</evidence>
<dbReference type="InterPro" id="IPR001650">
    <property type="entry name" value="Helicase_C-like"/>
</dbReference>
<reference evidence="17 18" key="1">
    <citation type="submission" date="2020-09" db="EMBL/GenBank/DDBJ databases">
        <title>Characterization of Treponema spp. from bovine digital dermatitis in Korea.</title>
        <authorList>
            <person name="Espiritu H.M."/>
            <person name="Cho Y.I."/>
            <person name="Mamuad L."/>
        </authorList>
    </citation>
    <scope>NUCLEOTIDE SEQUENCE [LARGE SCALE GENOMIC DNA]</scope>
    <source>
        <strain evidence="17 18">KS1</strain>
    </source>
</reference>
<dbReference type="InterPro" id="IPR047112">
    <property type="entry name" value="RecG/Mfd"/>
</dbReference>
<dbReference type="SMART" id="SM00487">
    <property type="entry name" value="DEXDc"/>
    <property type="match status" value="1"/>
</dbReference>
<comment type="similarity">
    <text evidence="11 13">In the C-terminal section; belongs to the helicase family. RecG subfamily.</text>
</comment>
<dbReference type="PROSITE" id="PS51194">
    <property type="entry name" value="HELICASE_CTER"/>
    <property type="match status" value="1"/>
</dbReference>
<evidence type="ECO:0000256" key="8">
    <source>
        <dbReference type="ARBA" id="ARBA00023125"/>
    </source>
</evidence>
<keyword evidence="14" id="KW-1133">Transmembrane helix</keyword>
<evidence type="ECO:0000313" key="18">
    <source>
        <dbReference type="Proteomes" id="UP000593915"/>
    </source>
</evidence>
<dbReference type="InterPro" id="IPR011545">
    <property type="entry name" value="DEAD/DEAH_box_helicase_dom"/>
</dbReference>
<evidence type="ECO:0000256" key="13">
    <source>
        <dbReference type="HAMAP-Rule" id="MF_00969"/>
    </source>
</evidence>
<evidence type="ECO:0000256" key="11">
    <source>
        <dbReference type="ARBA" id="ARBA00061399"/>
    </source>
</evidence>
<dbReference type="InterPro" id="IPR014001">
    <property type="entry name" value="Helicase_ATP-bd"/>
</dbReference>
<keyword evidence="4 13" id="KW-0227">DNA damage</keyword>
<evidence type="ECO:0000256" key="1">
    <source>
        <dbReference type="ARBA" id="ARBA00004496"/>
    </source>
</evidence>
<feature type="domain" description="Helicase ATP-binding" evidence="15">
    <location>
        <begin position="643"/>
        <end position="804"/>
    </location>
</feature>
<dbReference type="HAMAP" id="MF_00969">
    <property type="entry name" value="TRCF"/>
    <property type="match status" value="1"/>
</dbReference>
<keyword evidence="8 13" id="KW-0238">DNA-binding</keyword>
<keyword evidence="14" id="KW-0812">Transmembrane</keyword>
<dbReference type="Pfam" id="PF17757">
    <property type="entry name" value="UvrB_inter"/>
    <property type="match status" value="1"/>
</dbReference>
<name>A0A7S7AVY7_9SPIR</name>
<dbReference type="CDD" id="cd17991">
    <property type="entry name" value="DEXHc_TRCF"/>
    <property type="match status" value="1"/>
</dbReference>
<evidence type="ECO:0000256" key="2">
    <source>
        <dbReference type="ARBA" id="ARBA00022490"/>
    </source>
</evidence>
<dbReference type="InterPro" id="IPR037235">
    <property type="entry name" value="TRCF-like_C_D7"/>
</dbReference>
<dbReference type="PANTHER" id="PTHR47964:SF1">
    <property type="entry name" value="ATP-DEPENDENT DNA HELICASE HOMOLOG RECG, CHLOROPLASTIC"/>
    <property type="match status" value="1"/>
</dbReference>
<dbReference type="Gene3D" id="3.40.50.11180">
    <property type="match status" value="1"/>
</dbReference>
<dbReference type="GO" id="GO:0003684">
    <property type="term" value="F:damaged DNA binding"/>
    <property type="evidence" value="ECO:0007669"/>
    <property type="project" value="InterPro"/>
</dbReference>
<keyword evidence="6" id="KW-0347">Helicase</keyword>
<keyword evidence="14" id="KW-0472">Membrane</keyword>
<dbReference type="GO" id="GO:0003678">
    <property type="term" value="F:DNA helicase activity"/>
    <property type="evidence" value="ECO:0007669"/>
    <property type="project" value="TreeGrafter"/>
</dbReference>
<dbReference type="NCBIfam" id="TIGR00580">
    <property type="entry name" value="mfd"/>
    <property type="match status" value="1"/>
</dbReference>
<evidence type="ECO:0000259" key="15">
    <source>
        <dbReference type="PROSITE" id="PS51192"/>
    </source>
</evidence>
<gene>
    <name evidence="13 17" type="primary">mfd</name>
    <name evidence="17" type="ORF">IFE08_09855</name>
</gene>
<keyword evidence="5 13" id="KW-0378">Hydrolase</keyword>
<accession>A0A7S7AVY7</accession>
<evidence type="ECO:0000256" key="7">
    <source>
        <dbReference type="ARBA" id="ARBA00022840"/>
    </source>
</evidence>
<dbReference type="GO" id="GO:0006355">
    <property type="term" value="P:regulation of DNA-templated transcription"/>
    <property type="evidence" value="ECO:0007669"/>
    <property type="project" value="UniProtKB-UniRule"/>
</dbReference>
<keyword evidence="3 13" id="KW-0547">Nucleotide-binding</keyword>
<dbReference type="Pfam" id="PF00270">
    <property type="entry name" value="DEAD"/>
    <property type="match status" value="1"/>
</dbReference>
<protein>
    <recommendedName>
        <fullName evidence="12 13">Transcription-repair-coupling factor</fullName>
        <shortName evidence="13">TRCF</shortName>
        <ecNumber evidence="13">3.6.4.-</ecNumber>
    </recommendedName>
</protein>
<evidence type="ECO:0000256" key="9">
    <source>
        <dbReference type="ARBA" id="ARBA00023204"/>
    </source>
</evidence>
<dbReference type="PANTHER" id="PTHR47964">
    <property type="entry name" value="ATP-DEPENDENT DNA HELICASE HOMOLOG RECG, CHLOROPLASTIC"/>
    <property type="match status" value="1"/>
</dbReference>
<dbReference type="Gene3D" id="3.90.1150.50">
    <property type="entry name" value="Transcription-repair-coupling factor, D7 domain"/>
    <property type="match status" value="1"/>
</dbReference>
<dbReference type="PROSITE" id="PS51192">
    <property type="entry name" value="HELICASE_ATP_BIND_1"/>
    <property type="match status" value="1"/>
</dbReference>
<dbReference type="Pfam" id="PF00271">
    <property type="entry name" value="Helicase_C"/>
    <property type="match status" value="1"/>
</dbReference>
<proteinExistence type="inferred from homology"/>
<feature type="domain" description="Helicase C-terminal" evidence="16">
    <location>
        <begin position="822"/>
        <end position="979"/>
    </location>
</feature>
<dbReference type="Gene3D" id="2.40.10.170">
    <property type="match status" value="1"/>
</dbReference>
<dbReference type="InterPro" id="IPR004576">
    <property type="entry name" value="Mfd"/>
</dbReference>
<organism evidence="17 18">
    <name type="scientific">Treponema pedis</name>
    <dbReference type="NCBI Taxonomy" id="409322"/>
    <lineage>
        <taxon>Bacteria</taxon>
        <taxon>Pseudomonadati</taxon>
        <taxon>Spirochaetota</taxon>
        <taxon>Spirochaetia</taxon>
        <taxon>Spirochaetales</taxon>
        <taxon>Treponemataceae</taxon>
        <taxon>Treponema</taxon>
    </lineage>
</organism>
<dbReference type="Gene3D" id="3.30.2060.10">
    <property type="entry name" value="Penicillin-binding protein 1b domain"/>
    <property type="match status" value="1"/>
</dbReference>
<keyword evidence="9 13" id="KW-0234">DNA repair</keyword>
<keyword evidence="7 13" id="KW-0067">ATP-binding</keyword>
<dbReference type="SMART" id="SM01058">
    <property type="entry name" value="CarD_TRCF"/>
    <property type="match status" value="1"/>
</dbReference>
<dbReference type="GO" id="GO:0005524">
    <property type="term" value="F:ATP binding"/>
    <property type="evidence" value="ECO:0007669"/>
    <property type="project" value="UniProtKB-UniRule"/>
</dbReference>
<dbReference type="InterPro" id="IPR005118">
    <property type="entry name" value="TRCF_C"/>
</dbReference>
<dbReference type="AlphaFoldDB" id="A0A7S7AVY7"/>
<comment type="subcellular location">
    <subcellularLocation>
        <location evidence="1 13">Cytoplasm</location>
    </subcellularLocation>
</comment>
<dbReference type="GO" id="GO:0000716">
    <property type="term" value="P:transcription-coupled nucleotide-excision repair, DNA damage recognition"/>
    <property type="evidence" value="ECO:0007669"/>
    <property type="project" value="UniProtKB-UniRule"/>
</dbReference>
<comment type="similarity">
    <text evidence="10 13">In the N-terminal section; belongs to the UvrB family.</text>
</comment>
<dbReference type="InterPro" id="IPR003711">
    <property type="entry name" value="CarD-like/TRCF_RID"/>
</dbReference>
<evidence type="ECO:0000259" key="16">
    <source>
        <dbReference type="PROSITE" id="PS51194"/>
    </source>
</evidence>
<sequence>MSSRTIQSLQNNILTWCGMKTAFTQIESVAYPFNIAGLSGGLLGFFLAEYFYKTKRSVLIIVPTEKEVEQVLADLDFSNIETRVLPWWGSLAYRPVSPSSSVFAERAEILSLLLQAGEEGGEADGSVSKKSDEKNPRIFITCQRSFLTPVPPGEYLKKNKCSLAVGGAVDILKVAELLTSWGYTRVPRVSVRGEFALRGEVLDVCLASNTSSLKNAYRIQFDFDKIEKIKTFDVNSQSSLEEIKSVTFFPAKEVIWDKERISVLEKNLKNLKEFSPDALRIIERLKTYKTFEGEEIFYPLCFEKQTSILDYFPKKDITVFYIDYDRQKNFFETLSREYLGLYKKAKNQFDENEKRKAVIPEFPEPQHILFQFDKLSQNYTRSVFFKTLNEKSSLSGEESFIKFYTEPARSFFGNIVYLKEELKALLNSGWTVYVFAESDNQALRIQEILHESAVHVLPFNLSAGFSIPELKILVIHENEIFGRRRRIPKSVKTAKSSVIDTFIELNPGDYVVHVNYGIGKFRGIERVKIADTERDYINLLYANDETVFIPIEQADMVQRYIGNEGEAPHLDVLGSKSWENRKTRVKKSVEDIAAKLIDLYSRRKASKGFAFQKDDEWQLSFEAAFPYEETDDQLTCIEDVKADMEKPVPMDRLICGDVGYGKTEVAMRAAFKAAMSGKQVAFLSPTTILTEQHFETLNKRFKNFPVKIARLSRFISKGEQKKVLEKLKQGEIDVLVGTHRIIQKDVVFKDLGLMIIDEEQRFGVKDKEKLKALKHNVDCLSLSATPIPRTLHMSLLKIRDMSVITTPPQNRKPVETVIEEFNAEKIADVIRRESARGGQVFYLHNRVETLEDTLFMLQSLLPEIMIETAHGQMSPNELEEIFERFSLGGFQVLIATTIIENGIDIPNANTIIIDRADMYGVSQLYQLRGRVGRSDKKAYAYLLYPEDRALSEVAMKRLQVISDFTELGSGFKIAMKDMEIRGAGNLLGREQSGDIYSVGFDLYLRLLDEAVQKLQNGNYEPMQESVIELEYSGFIPDSYINIPETKMEVYKKIAAVKTQEDLDGIYAEISDRFGPAPEEVESLLALSEIKIICNTLSISSLKERKSKVRVEFARVSKISVDKLLRMIKESDGRVTLDPKAPNVLILQTGKIGLKEKSEFIREKLGRLM</sequence>
<dbReference type="Pfam" id="PF03461">
    <property type="entry name" value="TRCF"/>
    <property type="match status" value="1"/>
</dbReference>
<evidence type="ECO:0000313" key="17">
    <source>
        <dbReference type="EMBL" id="QOW60139.1"/>
    </source>
</evidence>
<comment type="function">
    <text evidence="13">Couples transcription and DNA repair by recognizing RNA polymerase (RNAP) stalled at DNA lesions. Mediates ATP-dependent release of RNAP and its truncated transcript from the DNA, and recruitment of nucleotide excision repair machinery to the damaged site.</text>
</comment>
<dbReference type="FunFam" id="3.40.50.300:FF:000546">
    <property type="entry name" value="Transcription-repair-coupling factor"/>
    <property type="match status" value="1"/>
</dbReference>
<dbReference type="SMART" id="SM00982">
    <property type="entry name" value="TRCF"/>
    <property type="match status" value="1"/>
</dbReference>
<dbReference type="Gene3D" id="3.40.50.300">
    <property type="entry name" value="P-loop containing nucleotide triphosphate hydrolases"/>
    <property type="match status" value="2"/>
</dbReference>
<dbReference type="InterPro" id="IPR027417">
    <property type="entry name" value="P-loop_NTPase"/>
</dbReference>
<dbReference type="Proteomes" id="UP000593915">
    <property type="component" value="Chromosome"/>
</dbReference>
<evidence type="ECO:0000256" key="4">
    <source>
        <dbReference type="ARBA" id="ARBA00022763"/>
    </source>
</evidence>
<dbReference type="EC" id="3.6.4.-" evidence="13"/>
<evidence type="ECO:0000256" key="14">
    <source>
        <dbReference type="SAM" id="Phobius"/>
    </source>
</evidence>